<dbReference type="InterPro" id="IPR051048">
    <property type="entry name" value="Peptidase_S8/S53_subtilisin"/>
</dbReference>
<keyword evidence="2 6" id="KW-0645">Protease</keyword>
<dbReference type="PRINTS" id="PR00723">
    <property type="entry name" value="SUBTILISIN"/>
</dbReference>
<dbReference type="PROSITE" id="PS00137">
    <property type="entry name" value="SUBTILASE_HIS"/>
    <property type="match status" value="1"/>
</dbReference>
<evidence type="ECO:0000259" key="9">
    <source>
        <dbReference type="Pfam" id="PF13018"/>
    </source>
</evidence>
<evidence type="ECO:0000259" key="8">
    <source>
        <dbReference type="Pfam" id="PF00082"/>
    </source>
</evidence>
<dbReference type="SUPFAM" id="SSF52743">
    <property type="entry name" value="Subtilisin-like"/>
    <property type="match status" value="1"/>
</dbReference>
<dbReference type="Pfam" id="PF12951">
    <property type="entry name" value="PATR"/>
    <property type="match status" value="1"/>
</dbReference>
<feature type="active site" description="Charge relay system" evidence="6">
    <location>
        <position position="106"/>
    </location>
</feature>
<feature type="signal peptide" evidence="7">
    <location>
        <begin position="1"/>
        <end position="50"/>
    </location>
</feature>
<comment type="caution">
    <text evidence="10">The sequence shown here is derived from an EMBL/GenBank/DDBJ whole genome shotgun (WGS) entry which is preliminary data.</text>
</comment>
<feature type="active site" description="Charge relay system" evidence="6">
    <location>
        <position position="413"/>
    </location>
</feature>
<dbReference type="NCBIfam" id="TIGR02601">
    <property type="entry name" value="autotrns_rpt"/>
    <property type="match status" value="1"/>
</dbReference>
<dbReference type="Gene3D" id="3.40.50.200">
    <property type="entry name" value="Peptidase S8/S53 domain"/>
    <property type="match status" value="1"/>
</dbReference>
<dbReference type="PANTHER" id="PTHR43399">
    <property type="entry name" value="SUBTILISIN-RELATED"/>
    <property type="match status" value="1"/>
</dbReference>
<evidence type="ECO:0000256" key="6">
    <source>
        <dbReference type="PROSITE-ProRule" id="PRU01240"/>
    </source>
</evidence>
<evidence type="ECO:0000313" key="11">
    <source>
        <dbReference type="Proteomes" id="UP000777002"/>
    </source>
</evidence>
<keyword evidence="5 6" id="KW-0720">Serine protease</keyword>
<gene>
    <name evidence="10" type="ORF">H5985_07500</name>
</gene>
<name>A0ABS2GVY6_9BURK</name>
<dbReference type="EMBL" id="JACJKX010000014">
    <property type="protein sequence ID" value="MBM6929109.1"/>
    <property type="molecule type" value="Genomic_DNA"/>
</dbReference>
<evidence type="ECO:0000313" key="10">
    <source>
        <dbReference type="EMBL" id="MBM6929109.1"/>
    </source>
</evidence>
<dbReference type="Pfam" id="PF13018">
    <property type="entry name" value="ESPR"/>
    <property type="match status" value="1"/>
</dbReference>
<sequence length="778" mass="84018">MNKQFKTLWNEARQTYVVTDEARRSHGKPKTCVLAVAVALAAFLASPAQAYVEKGQVAESPTQVTKAISSWQTPEFKKDWGLTAMKADHAYALGFHGQGVKLGVMDSGALLQSHPDLRGERFHATTAKGQYSRSGNRYPQGAAEQFDATYEKGETFDVSGDWIVNVNDSHGTHVAGTIAGNRDGSVFHGVAWGSELYSGNTGGTDSSNYGPFLDYEFFYQGWGNLVKDGAQVINNSFGTNTRIVPNGKVNGADGFDVSDMLPVNTTQETEYEYFLFQKVYEGEKNFVDAAYDAVKNSNTVQVMTTGNRDMKHPYYRALYPYFNPEAESHWIAAAGLQKLSGEGAKAKYGLITKFDEAGNGKWWAIAGTGAHIYSSSVVDGDYFIPGQTDDEGNFVKEGTPLGTPYYSYLTGTSMAAPHITGSMGVILSRYPDMTAVQARTVLFSTANHHNPDGTLMDGWDKNLKEGQVSDRLGWGTPDLSKAMYGPAQLLGTLEYTQNQRALDVWTNDITQVGWDQRREEESQWMAITKNGKDTENSGVIYEAGAEPEKVGGAYLVGNHVTVVGVEDDSISVADARKWRAQYYQKRAKAIGERLQKTQAGTDGYDGKLVKDGTGTLVLTGHNVYRGGTVVKGGTLLGFIDSFGVSGSNHANGKVVVEGGQFGIVNTFVDTVTQTGKHVADAKADHSVDVTIEEDGTYLLVPGQAVNLGQGTLNFAEGQVGIDLTDPAVQQALQAGQTVTASVTCASIKGEYRPMTTDESLKVSVSQDGNTLTVSVTKQ</sequence>
<dbReference type="InterPro" id="IPR022398">
    <property type="entry name" value="Peptidase_S8_His-AS"/>
</dbReference>
<dbReference type="InterPro" id="IPR036852">
    <property type="entry name" value="Peptidase_S8/S53_dom_sf"/>
</dbReference>
<evidence type="ECO:0000256" key="5">
    <source>
        <dbReference type="ARBA" id="ARBA00022825"/>
    </source>
</evidence>
<dbReference type="InterPro" id="IPR034061">
    <property type="entry name" value="Peptidases_S8_Autotransporter"/>
</dbReference>
<keyword evidence="3 7" id="KW-0732">Signal</keyword>
<dbReference type="InterPro" id="IPR013425">
    <property type="entry name" value="Autotrns_rpt"/>
</dbReference>
<evidence type="ECO:0000256" key="1">
    <source>
        <dbReference type="ARBA" id="ARBA00011073"/>
    </source>
</evidence>
<dbReference type="PANTHER" id="PTHR43399:SF4">
    <property type="entry name" value="CELL WALL-ASSOCIATED PROTEASE"/>
    <property type="match status" value="1"/>
</dbReference>
<dbReference type="Proteomes" id="UP000777002">
    <property type="component" value="Unassembled WGS sequence"/>
</dbReference>
<evidence type="ECO:0000256" key="7">
    <source>
        <dbReference type="SAM" id="SignalP"/>
    </source>
</evidence>
<proteinExistence type="inferred from homology"/>
<feature type="domain" description="ESPR" evidence="9">
    <location>
        <begin position="1"/>
        <end position="48"/>
    </location>
</feature>
<dbReference type="RefSeq" id="WP_205050696.1">
    <property type="nucleotide sequence ID" value="NZ_JACJKX010000014.1"/>
</dbReference>
<feature type="domain" description="Peptidase S8/S53" evidence="8">
    <location>
        <begin position="97"/>
        <end position="475"/>
    </location>
</feature>
<evidence type="ECO:0000256" key="2">
    <source>
        <dbReference type="ARBA" id="ARBA00022670"/>
    </source>
</evidence>
<feature type="active site" description="Charge relay system" evidence="6">
    <location>
        <position position="170"/>
    </location>
</feature>
<keyword evidence="11" id="KW-1185">Reference proteome</keyword>
<feature type="chain" id="PRO_5045443367" evidence="7">
    <location>
        <begin position="51"/>
        <end position="778"/>
    </location>
</feature>
<reference evidence="10 11" key="1">
    <citation type="journal article" date="2021" name="Sci. Rep.">
        <title>The distribution of antibiotic resistance genes in chicken gut microbiota commensals.</title>
        <authorList>
            <person name="Juricova H."/>
            <person name="Matiasovicova J."/>
            <person name="Kubasova T."/>
            <person name="Cejkova D."/>
            <person name="Rychlik I."/>
        </authorList>
    </citation>
    <scope>NUCLEOTIDE SEQUENCE [LARGE SCALE GENOMIC DNA]</scope>
    <source>
        <strain evidence="10 11">An562</strain>
    </source>
</reference>
<accession>A0ABS2GVY6</accession>
<dbReference type="InterPro" id="IPR023828">
    <property type="entry name" value="Peptidase_S8_Ser-AS"/>
</dbReference>
<dbReference type="InterPro" id="IPR015500">
    <property type="entry name" value="Peptidase_S8_subtilisin-rel"/>
</dbReference>
<organism evidence="10 11">
    <name type="scientific">Parasutterella secunda</name>
    <dbReference type="NCBI Taxonomy" id="626947"/>
    <lineage>
        <taxon>Bacteria</taxon>
        <taxon>Pseudomonadati</taxon>
        <taxon>Pseudomonadota</taxon>
        <taxon>Betaproteobacteria</taxon>
        <taxon>Burkholderiales</taxon>
        <taxon>Sutterellaceae</taxon>
        <taxon>Parasutterella</taxon>
    </lineage>
</organism>
<dbReference type="Pfam" id="PF00082">
    <property type="entry name" value="Peptidase_S8"/>
    <property type="match status" value="1"/>
</dbReference>
<dbReference type="PROSITE" id="PS00138">
    <property type="entry name" value="SUBTILASE_SER"/>
    <property type="match status" value="1"/>
</dbReference>
<evidence type="ECO:0000256" key="4">
    <source>
        <dbReference type="ARBA" id="ARBA00022801"/>
    </source>
</evidence>
<dbReference type="InterPro" id="IPR000209">
    <property type="entry name" value="Peptidase_S8/S53_dom"/>
</dbReference>
<protein>
    <submittedName>
        <fullName evidence="10">S8 family serine peptidase</fullName>
    </submittedName>
</protein>
<comment type="similarity">
    <text evidence="1 6">Belongs to the peptidase S8 family.</text>
</comment>
<dbReference type="InterPro" id="IPR024973">
    <property type="entry name" value="ESPR"/>
</dbReference>
<evidence type="ECO:0000256" key="3">
    <source>
        <dbReference type="ARBA" id="ARBA00022729"/>
    </source>
</evidence>
<keyword evidence="4 6" id="KW-0378">Hydrolase</keyword>
<dbReference type="PROSITE" id="PS51892">
    <property type="entry name" value="SUBTILASE"/>
    <property type="match status" value="1"/>
</dbReference>
<dbReference type="CDD" id="cd04848">
    <property type="entry name" value="Peptidases_S8_Autotransporter_serine_protease_like"/>
    <property type="match status" value="1"/>
</dbReference>